<dbReference type="AlphaFoldDB" id="A0AAP0HMN8"/>
<dbReference type="Gene3D" id="3.60.40.10">
    <property type="entry name" value="PPM-type phosphatase domain"/>
    <property type="match status" value="1"/>
</dbReference>
<protein>
    <recommendedName>
        <fullName evidence="3">PPM-type phosphatase domain-containing protein</fullName>
    </recommendedName>
</protein>
<gene>
    <name evidence="1" type="ORF">Sjap_023429</name>
</gene>
<evidence type="ECO:0008006" key="3">
    <source>
        <dbReference type="Google" id="ProtNLM"/>
    </source>
</evidence>
<dbReference type="Proteomes" id="UP001417504">
    <property type="component" value="Unassembled WGS sequence"/>
</dbReference>
<evidence type="ECO:0000313" key="1">
    <source>
        <dbReference type="EMBL" id="KAK9090252.1"/>
    </source>
</evidence>
<accession>A0AAP0HMN8</accession>
<name>A0AAP0HMN8_9MAGN</name>
<dbReference type="InterPro" id="IPR036457">
    <property type="entry name" value="PPM-type-like_dom_sf"/>
</dbReference>
<proteinExistence type="predicted"/>
<keyword evidence="2" id="KW-1185">Reference proteome</keyword>
<reference evidence="1 2" key="1">
    <citation type="submission" date="2024-01" db="EMBL/GenBank/DDBJ databases">
        <title>Genome assemblies of Stephania.</title>
        <authorList>
            <person name="Yang L."/>
        </authorList>
    </citation>
    <scope>NUCLEOTIDE SEQUENCE [LARGE SCALE GENOMIC DNA]</scope>
    <source>
        <strain evidence="1">QJT</strain>
        <tissue evidence="1">Leaf</tissue>
    </source>
</reference>
<organism evidence="1 2">
    <name type="scientific">Stephania japonica</name>
    <dbReference type="NCBI Taxonomy" id="461633"/>
    <lineage>
        <taxon>Eukaryota</taxon>
        <taxon>Viridiplantae</taxon>
        <taxon>Streptophyta</taxon>
        <taxon>Embryophyta</taxon>
        <taxon>Tracheophyta</taxon>
        <taxon>Spermatophyta</taxon>
        <taxon>Magnoliopsida</taxon>
        <taxon>Ranunculales</taxon>
        <taxon>Menispermaceae</taxon>
        <taxon>Menispermoideae</taxon>
        <taxon>Cissampelideae</taxon>
        <taxon>Stephania</taxon>
    </lineage>
</organism>
<sequence length="66" mass="7358">MTPSVSNLPVVHLEKHPKCIDYSVFDGHGGSHAALYIRMNILNFIIEDSHFPTCVAKAIKSAYMKI</sequence>
<dbReference type="EMBL" id="JBBNAE010000010">
    <property type="protein sequence ID" value="KAK9090252.1"/>
    <property type="molecule type" value="Genomic_DNA"/>
</dbReference>
<evidence type="ECO:0000313" key="2">
    <source>
        <dbReference type="Proteomes" id="UP001417504"/>
    </source>
</evidence>
<dbReference type="SUPFAM" id="SSF81606">
    <property type="entry name" value="PP2C-like"/>
    <property type="match status" value="1"/>
</dbReference>
<comment type="caution">
    <text evidence="1">The sequence shown here is derived from an EMBL/GenBank/DDBJ whole genome shotgun (WGS) entry which is preliminary data.</text>
</comment>